<evidence type="ECO:0000313" key="2">
    <source>
        <dbReference type="EMBL" id="GIG77317.1"/>
    </source>
</evidence>
<organism evidence="2 3">
    <name type="scientific">Planotetraspora kaengkrachanensis</name>
    <dbReference type="NCBI Taxonomy" id="575193"/>
    <lineage>
        <taxon>Bacteria</taxon>
        <taxon>Bacillati</taxon>
        <taxon>Actinomycetota</taxon>
        <taxon>Actinomycetes</taxon>
        <taxon>Streptosporangiales</taxon>
        <taxon>Streptosporangiaceae</taxon>
        <taxon>Planotetraspora</taxon>
    </lineage>
</organism>
<feature type="region of interest" description="Disordered" evidence="1">
    <location>
        <begin position="1"/>
        <end position="55"/>
    </location>
</feature>
<evidence type="ECO:0000256" key="1">
    <source>
        <dbReference type="SAM" id="MobiDB-lite"/>
    </source>
</evidence>
<comment type="caution">
    <text evidence="2">The sequence shown here is derived from an EMBL/GenBank/DDBJ whole genome shotgun (WGS) entry which is preliminary data.</text>
</comment>
<proteinExistence type="predicted"/>
<gene>
    <name evidence="2" type="ORF">Pka01_04440</name>
</gene>
<keyword evidence="3" id="KW-1185">Reference proteome</keyword>
<feature type="compositionally biased region" description="Polar residues" evidence="1">
    <location>
        <begin position="16"/>
        <end position="25"/>
    </location>
</feature>
<reference evidence="2 3" key="1">
    <citation type="submission" date="2021-01" db="EMBL/GenBank/DDBJ databases">
        <title>Whole genome shotgun sequence of Planotetraspora kaengkrachanensis NBRC 104272.</title>
        <authorList>
            <person name="Komaki H."/>
            <person name="Tamura T."/>
        </authorList>
    </citation>
    <scope>NUCLEOTIDE SEQUENCE [LARGE SCALE GENOMIC DNA]</scope>
    <source>
        <strain evidence="2 3">NBRC 104272</strain>
    </source>
</reference>
<evidence type="ECO:0000313" key="3">
    <source>
        <dbReference type="Proteomes" id="UP000630097"/>
    </source>
</evidence>
<dbReference type="EMBL" id="BONV01000001">
    <property type="protein sequence ID" value="GIG77317.1"/>
    <property type="molecule type" value="Genomic_DNA"/>
</dbReference>
<accession>A0A8J3LSI3</accession>
<dbReference type="Proteomes" id="UP000630097">
    <property type="component" value="Unassembled WGS sequence"/>
</dbReference>
<dbReference type="RefSeq" id="WP_203880794.1">
    <property type="nucleotide sequence ID" value="NZ_BAABHH010000001.1"/>
</dbReference>
<sequence length="212" mass="22933">MFATACIDEDFGGGSDTSETKNAQAQEPKKAKKSKAPRCPQPEARTRSQLPAFPPADNVGVITQNPCVSVASLADEVVGFIPEGRSEEFRSFRGGLEQFVGRVNAINDAAECAYETDHLSIGAYHHVDTPWSIGVVAVVRGDLDALIDTGVCWLLRRLPLDMPTGTVPDEMRPDFCADAVMRTIEGERYTILWVGSSNVMCGSLATYYSQAA</sequence>
<name>A0A8J3LSI3_9ACTN</name>
<protein>
    <submittedName>
        <fullName evidence="2">Uncharacterized protein</fullName>
    </submittedName>
</protein>
<dbReference type="AlphaFoldDB" id="A0A8J3LSI3"/>